<reference evidence="2" key="1">
    <citation type="journal article" date="2020" name="mSystems">
        <title>Genome- and Community-Level Interaction Insights into Carbon Utilization and Element Cycling Functions of Hydrothermarchaeota in Hydrothermal Sediment.</title>
        <authorList>
            <person name="Zhou Z."/>
            <person name="Liu Y."/>
            <person name="Xu W."/>
            <person name="Pan J."/>
            <person name="Luo Z.H."/>
            <person name="Li M."/>
        </authorList>
    </citation>
    <scope>NUCLEOTIDE SEQUENCE [LARGE SCALE GENOMIC DNA]</scope>
    <source>
        <strain evidence="2">SpSt-780</strain>
    </source>
</reference>
<evidence type="ECO:0000256" key="1">
    <source>
        <dbReference type="SAM" id="MobiDB-lite"/>
    </source>
</evidence>
<comment type="caution">
    <text evidence="2">The sequence shown here is derived from an EMBL/GenBank/DDBJ whole genome shotgun (WGS) entry which is preliminary data.</text>
</comment>
<protein>
    <submittedName>
        <fullName evidence="2">Uncharacterized protein</fullName>
    </submittedName>
</protein>
<sequence length="61" mass="6724">MMAFLYVFVLLFNVLFPSREMRKNVDVKMDGTQEMICGGPGGVNPNAGGPDDNPPIWPELP</sequence>
<feature type="region of interest" description="Disordered" evidence="1">
    <location>
        <begin position="38"/>
        <end position="61"/>
    </location>
</feature>
<name>A0A7C4Y5J2_UNCW3</name>
<accession>A0A7C4Y5J2</accession>
<gene>
    <name evidence="2" type="ORF">ENV67_05210</name>
</gene>
<feature type="compositionally biased region" description="Pro residues" evidence="1">
    <location>
        <begin position="52"/>
        <end position="61"/>
    </location>
</feature>
<dbReference type="EMBL" id="DTHG01000066">
    <property type="protein sequence ID" value="HGW91922.1"/>
    <property type="molecule type" value="Genomic_DNA"/>
</dbReference>
<dbReference type="AlphaFoldDB" id="A0A7C4Y5J2"/>
<proteinExistence type="predicted"/>
<organism evidence="2">
    <name type="scientific">candidate division WOR-3 bacterium</name>
    <dbReference type="NCBI Taxonomy" id="2052148"/>
    <lineage>
        <taxon>Bacteria</taxon>
        <taxon>Bacteria division WOR-3</taxon>
    </lineage>
</organism>
<evidence type="ECO:0000313" key="2">
    <source>
        <dbReference type="EMBL" id="HGW91922.1"/>
    </source>
</evidence>